<keyword evidence="2" id="KW-1185">Reference proteome</keyword>
<dbReference type="KEGG" id="nfl:COO91_08565"/>
<dbReference type="AlphaFoldDB" id="A0A2K8T409"/>
<name>A0A2K8T409_9NOSO</name>
<accession>A0A2K8T409</accession>
<evidence type="ECO:0000313" key="2">
    <source>
        <dbReference type="Proteomes" id="UP000232003"/>
    </source>
</evidence>
<reference evidence="1 2" key="1">
    <citation type="submission" date="2017-11" db="EMBL/GenBank/DDBJ databases">
        <title>Complete genome of a free-living desiccation-tolerant cyanobacterium and its photosynthetic adaptation to extreme terrestrial habitat.</title>
        <authorList>
            <person name="Shang J."/>
        </authorList>
    </citation>
    <scope>NUCLEOTIDE SEQUENCE [LARGE SCALE GENOMIC DNA]</scope>
    <source>
        <strain evidence="1 2">CCNUN1</strain>
    </source>
</reference>
<dbReference type="EMBL" id="CP024785">
    <property type="protein sequence ID" value="AUB42437.1"/>
    <property type="molecule type" value="Genomic_DNA"/>
</dbReference>
<sequence>MGTPETIGGDIRLNATESIKVAAGSIVRSLVGLGSVRLS</sequence>
<protein>
    <submittedName>
        <fullName evidence="1">Uncharacterized protein</fullName>
    </submittedName>
</protein>
<proteinExistence type="predicted"/>
<evidence type="ECO:0000313" key="1">
    <source>
        <dbReference type="EMBL" id="AUB42437.1"/>
    </source>
</evidence>
<gene>
    <name evidence="1" type="ORF">COO91_08565</name>
</gene>
<organism evidence="1 2">
    <name type="scientific">Nostoc flagelliforme CCNUN1</name>
    <dbReference type="NCBI Taxonomy" id="2038116"/>
    <lineage>
        <taxon>Bacteria</taxon>
        <taxon>Bacillati</taxon>
        <taxon>Cyanobacteriota</taxon>
        <taxon>Cyanophyceae</taxon>
        <taxon>Nostocales</taxon>
        <taxon>Nostocaceae</taxon>
        <taxon>Nostoc</taxon>
    </lineage>
</organism>
<dbReference type="Proteomes" id="UP000232003">
    <property type="component" value="Chromosome"/>
</dbReference>